<proteinExistence type="predicted"/>
<dbReference type="RefSeq" id="WP_366292431.1">
    <property type="nucleotide sequence ID" value="NZ_CP159992.1"/>
</dbReference>
<gene>
    <name evidence="2" type="ORF">ABXS70_27365</name>
</gene>
<organism evidence="2">
    <name type="scientific">Paenibacillus sp. AN1007</name>
    <dbReference type="NCBI Taxonomy" id="3151385"/>
    <lineage>
        <taxon>Bacteria</taxon>
        <taxon>Bacillati</taxon>
        <taxon>Bacillota</taxon>
        <taxon>Bacilli</taxon>
        <taxon>Bacillales</taxon>
        <taxon>Paenibacillaceae</taxon>
        <taxon>Paenibacillus</taxon>
    </lineage>
</organism>
<feature type="compositionally biased region" description="Polar residues" evidence="1">
    <location>
        <begin position="37"/>
        <end position="51"/>
    </location>
</feature>
<evidence type="ECO:0000256" key="1">
    <source>
        <dbReference type="SAM" id="MobiDB-lite"/>
    </source>
</evidence>
<protein>
    <recommendedName>
        <fullName evidence="3">Phosphatase</fullName>
    </recommendedName>
</protein>
<name>A0AAU8NBP2_9BACL</name>
<sequence length="51" mass="5591">MKKKNMLIYMLLAFALSITLTILSRVSDNGGEVPQGTAASEVSWLQTNNHP</sequence>
<dbReference type="EMBL" id="CP159992">
    <property type="protein sequence ID" value="XCP94774.1"/>
    <property type="molecule type" value="Genomic_DNA"/>
</dbReference>
<feature type="region of interest" description="Disordered" evidence="1">
    <location>
        <begin position="29"/>
        <end position="51"/>
    </location>
</feature>
<evidence type="ECO:0000313" key="2">
    <source>
        <dbReference type="EMBL" id="XCP94774.1"/>
    </source>
</evidence>
<evidence type="ECO:0008006" key="3">
    <source>
        <dbReference type="Google" id="ProtNLM"/>
    </source>
</evidence>
<reference evidence="2" key="1">
    <citation type="submission" date="2024-05" db="EMBL/GenBank/DDBJ databases">
        <title>Draft genome assemblies of 36 bacteria isolated from hibernating arctic ground squirrels.</title>
        <authorList>
            <person name="McKee H."/>
            <person name="Mullen L."/>
            <person name="Drown D.M."/>
            <person name="Duddleston K.N."/>
        </authorList>
    </citation>
    <scope>NUCLEOTIDE SEQUENCE</scope>
    <source>
        <strain evidence="2">AN1007</strain>
    </source>
</reference>
<dbReference type="AlphaFoldDB" id="A0AAU8NBP2"/>
<accession>A0AAU8NBP2</accession>